<evidence type="ECO:0000256" key="3">
    <source>
        <dbReference type="ARBA" id="ARBA00022679"/>
    </source>
</evidence>
<dbReference type="Proteomes" id="UP001597285">
    <property type="component" value="Unassembled WGS sequence"/>
</dbReference>
<proteinExistence type="inferred from homology"/>
<dbReference type="PANTHER" id="PTHR43281">
    <property type="entry name" value="FARNESYL DIPHOSPHATE SYNTHASE"/>
    <property type="match status" value="1"/>
</dbReference>
<accession>A0ABW4NP25</accession>
<dbReference type="GO" id="GO:0016740">
    <property type="term" value="F:transferase activity"/>
    <property type="evidence" value="ECO:0007669"/>
    <property type="project" value="UniProtKB-KW"/>
</dbReference>
<sequence length="299" mass="32391">MEFSLFQQKEKPQIEAALVRHLSKEKEFEGTLYQAMHYSLTAGGKRIRPLLLLATIQTLGGELEQGYEAAVALEFIHTYSLIHDDLPAMDNDDLRRGKPTNHVVYGEDLAILAGDGLLTQAFELLAESPVSDKKKIELVLALAKAAGPNGMVAGQVADMEGEGSSLSLTALKAVHEKKTGELLTFAVYAGSVIANAPIEIESFLLQYSTHFGLAFQILDDILDVTGNVDELGKNTGMDAQLNKSTYPALLTLAGAKEALEYEIKAAKKSLAEIEAVFLKKGKSIDTQLLSDMVDLLAVR</sequence>
<dbReference type="SFLD" id="SFLDG01017">
    <property type="entry name" value="Polyprenyl_Transferase_Like"/>
    <property type="match status" value="1"/>
</dbReference>
<dbReference type="InterPro" id="IPR053378">
    <property type="entry name" value="Prenyl_diphosphate_synthase"/>
</dbReference>
<reference evidence="9" key="1">
    <citation type="journal article" date="2019" name="Int. J. Syst. Evol. Microbiol.">
        <title>The Global Catalogue of Microorganisms (GCM) 10K type strain sequencing project: providing services to taxonomists for standard genome sequencing and annotation.</title>
        <authorList>
            <consortium name="The Broad Institute Genomics Platform"/>
            <consortium name="The Broad Institute Genome Sequencing Center for Infectious Disease"/>
            <person name="Wu L."/>
            <person name="Ma J."/>
        </authorList>
    </citation>
    <scope>NUCLEOTIDE SEQUENCE [LARGE SCALE GENOMIC DNA]</scope>
    <source>
        <strain evidence="9">KCTC 42143</strain>
    </source>
</reference>
<dbReference type="Pfam" id="PF00348">
    <property type="entry name" value="polyprenyl_synt"/>
    <property type="match status" value="1"/>
</dbReference>
<protein>
    <submittedName>
        <fullName evidence="8">Polyprenyl synthetase family protein</fullName>
        <ecNumber evidence="8">2.5.1.-</ecNumber>
    </submittedName>
</protein>
<dbReference type="EMBL" id="JBHUFF010000018">
    <property type="protein sequence ID" value="MFD1800194.1"/>
    <property type="molecule type" value="Genomic_DNA"/>
</dbReference>
<organism evidence="8 9">
    <name type="scientific">Carnobacterium antarcticum</name>
    <dbReference type="NCBI Taxonomy" id="2126436"/>
    <lineage>
        <taxon>Bacteria</taxon>
        <taxon>Bacillati</taxon>
        <taxon>Bacillota</taxon>
        <taxon>Bacilli</taxon>
        <taxon>Lactobacillales</taxon>
        <taxon>Carnobacteriaceae</taxon>
        <taxon>Carnobacterium</taxon>
    </lineage>
</organism>
<dbReference type="EC" id="2.5.1.-" evidence="8"/>
<evidence type="ECO:0000313" key="8">
    <source>
        <dbReference type="EMBL" id="MFD1800194.1"/>
    </source>
</evidence>
<dbReference type="InterPro" id="IPR033749">
    <property type="entry name" value="Polyprenyl_synt_CS"/>
</dbReference>
<dbReference type="SFLD" id="SFLDS00005">
    <property type="entry name" value="Isoprenoid_Synthase_Type_I"/>
    <property type="match status" value="1"/>
</dbReference>
<evidence type="ECO:0000256" key="7">
    <source>
        <dbReference type="RuleBase" id="RU004466"/>
    </source>
</evidence>
<comment type="cofactor">
    <cofactor evidence="1">
        <name>Mg(2+)</name>
        <dbReference type="ChEBI" id="CHEBI:18420"/>
    </cofactor>
</comment>
<keyword evidence="4" id="KW-0479">Metal-binding</keyword>
<dbReference type="SUPFAM" id="SSF48576">
    <property type="entry name" value="Terpenoid synthases"/>
    <property type="match status" value="1"/>
</dbReference>
<comment type="caution">
    <text evidence="8">The sequence shown here is derived from an EMBL/GenBank/DDBJ whole genome shotgun (WGS) entry which is preliminary data.</text>
</comment>
<dbReference type="InterPro" id="IPR000092">
    <property type="entry name" value="Polyprenyl_synt"/>
</dbReference>
<gene>
    <name evidence="8" type="ORF">ACFSBK_10095</name>
</gene>
<dbReference type="PROSITE" id="PS00444">
    <property type="entry name" value="POLYPRENYL_SYNTHASE_2"/>
    <property type="match status" value="1"/>
</dbReference>
<dbReference type="Gene3D" id="1.10.600.10">
    <property type="entry name" value="Farnesyl Diphosphate Synthase"/>
    <property type="match status" value="1"/>
</dbReference>
<comment type="similarity">
    <text evidence="2 7">Belongs to the FPP/GGPP synthase family.</text>
</comment>
<keyword evidence="9" id="KW-1185">Reference proteome</keyword>
<keyword evidence="5" id="KW-0460">Magnesium</keyword>
<keyword evidence="3 7" id="KW-0808">Transferase</keyword>
<dbReference type="NCBIfam" id="NF045485">
    <property type="entry name" value="FPPsyn"/>
    <property type="match status" value="1"/>
</dbReference>
<evidence type="ECO:0000256" key="4">
    <source>
        <dbReference type="ARBA" id="ARBA00022723"/>
    </source>
</evidence>
<evidence type="ECO:0000313" key="9">
    <source>
        <dbReference type="Proteomes" id="UP001597285"/>
    </source>
</evidence>
<dbReference type="PROSITE" id="PS00723">
    <property type="entry name" value="POLYPRENYL_SYNTHASE_1"/>
    <property type="match status" value="1"/>
</dbReference>
<evidence type="ECO:0000256" key="2">
    <source>
        <dbReference type="ARBA" id="ARBA00006706"/>
    </source>
</evidence>
<evidence type="ECO:0000256" key="5">
    <source>
        <dbReference type="ARBA" id="ARBA00022842"/>
    </source>
</evidence>
<evidence type="ECO:0000256" key="1">
    <source>
        <dbReference type="ARBA" id="ARBA00001946"/>
    </source>
</evidence>
<dbReference type="InterPro" id="IPR008949">
    <property type="entry name" value="Isoprenoid_synthase_dom_sf"/>
</dbReference>
<dbReference type="PANTHER" id="PTHR43281:SF1">
    <property type="entry name" value="FARNESYL DIPHOSPHATE SYNTHASE"/>
    <property type="match status" value="1"/>
</dbReference>
<name>A0ABW4NP25_9LACT</name>
<keyword evidence="6" id="KW-0414">Isoprene biosynthesis</keyword>
<evidence type="ECO:0000256" key="6">
    <source>
        <dbReference type="ARBA" id="ARBA00023229"/>
    </source>
</evidence>
<dbReference type="CDD" id="cd00685">
    <property type="entry name" value="Trans_IPPS_HT"/>
    <property type="match status" value="1"/>
</dbReference>
<dbReference type="RefSeq" id="WP_058920115.1">
    <property type="nucleotide sequence ID" value="NZ_JBHSQC010000006.1"/>
</dbReference>